<sequence>MSENHSSEQVLEVSGAQNNNSLDPNPDRAIRAPEEANGYDHDRVNQEPALLPVMGRAESDNDNGVSEEEEGGDFVDCSDELVSSAEKEAAVVAVVREESGDGGVRGVENGVLDGYGMDEQPEQQQRRMSNAWEYKPLLSENESGENDNSPLLEMIKECSLFAKLASEERLQAEATMREIRGVVITKEQEIGDLNARVSELSVSNDAAASYLSSVQNSLEVSLEKDRHVEDVANRMLASLASVGYLEESLEDSISGKIIQVEKGNSLLIEKYNQILSEIDQLRQCLNETGVDIRVQEGHRTICVAARDELLELKRKEEDLIDEVRHLEDENRKLVEQLDGHKEMVEKVNAELANTKIEVEQEKVRCANTKEKLTMAVTKGKALVQQRDSLKHSLADKTSELEKCLIELQEKSSALESAELSKEELVKSENLIASLQETLFERTSVLEQIDEIMSEAGVPEELLLMNIRERFRWLVDERNVLKGVSLESQKLKDAFSSFDLPETVSSSDLVARVGWLRESFYRAKDDVNSLQDEIAKTREAGHNEIDRLSASLSTALQEKDYLETELADLMRKYEEIVEKEHQVTLEKDHLSASLSTALQEKDYLQTELAELTSKYEEIVVKEHQVTLEKDHLSASLSAELQEKDYCQTEFANLMGKYKEIVEKEHQVSVEKDQIVKMLIEVSGTEMENEEGVYQTFSDNSSLVHRCFEKIKKQNSAILDSSYVNEELFERVQSLLYVKDHELMLCEKLLEEEMMVRSEEKLLNELKLVSEELVALKEEKSSLWKDLERSEEKSTLVDKLSNELKSVSEELVMLKEEKSSLHKDFERLEEKSALVEKLSSELKLVSEELVALKEEKSSLQNDVERSEEKSTLVEKLSNELKLVSEELVALKEENSSLQRDLERLEEKSALVEKLSNELKLVSEELVALKEEKSSLQNDLERLEEKSTLVEKLSNELKLVSEELVALKEEKSSLQNDLERLEEKSTLVEKLSNELKLVSEELVVLKEEKISLQKDLERLEEKSALVENLSNELKFVSEELVELKEEKSSLWKDLERSEEKTALVDKFSNELKLVSEELVALKEEKSSLQKDLERLEEKSTLVEKVSNELKLVSEELVALKEEKSSLQKDLERSEEKSALVREKLSMAVKKGKGLVQDRENLKKLLDEKNSEIQKLKLELQQQESAVTDCRGQIKTLSTDVEHIPKLEADLAAMKDQRDQLEQFLLESNKILQKVVESIDGIVLPVDTVFDEPVGKVNWLSGYINECQEAKTHAEQELGKVKEDASTLVSELAEAQATVKSLEDALSVAENNVTQLAEEKRELEVGKTNIEHELQKAVEEASSQTSKFVEACATRKSLEEALSLAENNISVLFREKEEAQVSKTAAEMDLEKVKEEVAIQTSKLTEAFKTIKSLEDSLSQVETNVALLTEQNNDAQVGRTNLENELKKLQEETGSQANKLADSYATIESLEDALLRAEDDISVLQGVKKNAEKELLSLNSKLNACMEELAGTSGSFESKSIELAGHLNDLQVIMKDETLLSRVKECFEKKFESLRKMDLILKNIKTHFVEVDLEELQSHHVMEDDSMVMNSFSDSLNNIVDVEIDNSWVSAADGDNISSHFRKTVEGFQSRNKIIYDKVEGFSSFIDECIAGLLRKLQETQDGVVFVLEHIESLKQKSKNLEMIQQEQETTIAMLENDVATLLSACTDATRELQIEVKNNLLELISVPELEKLNHTLSLEMRETDGDAAVERQQRLDGNKHFDAANKLLLATRKFQSLVKQFDSTSNVAAATVEELQNKLKQSRTSLENAIEERDLNQDRVSELESEVEELQTSCSELRLKLNDSHSKEDKLKEREAEISSLSNTLLMKGKEAEDSLLSASQVKTLLDKIGGIEIPMAESEVGDLVPHNSAHVKKLFYIIDTVTELQQQVRLLSHDKEELQSTITTQILEIEHLKEEVEKLVRDRQDSEKVKDELFELTFGLEKIIGILGGELFDQKSAGVKGLLSVLEKQVVTMPLELENSKSKAQELGTKLLASQKVVDELSIKVKVLEDSLQDRSAQTEIVQERSIFEAPSLPTGSEISEIEDAGSLGQTTKSPVPPATVARTVRKGSAEHLAINVDVESERLINNEGSDEDKGHVFKSLNTSGLIPKQGKLIADRVDGIWVSGGRLLMSRPQARLGLIAYSLLLHIWLLATIL</sequence>
<dbReference type="SUPFAM" id="SSF57997">
    <property type="entry name" value="Tropomyosin"/>
    <property type="match status" value="1"/>
</dbReference>
<feature type="coiled-coil region" evidence="1">
    <location>
        <begin position="757"/>
        <end position="1220"/>
    </location>
</feature>
<keyword evidence="1" id="KW-0175">Coiled coil</keyword>
<feature type="region of interest" description="Disordered" evidence="2">
    <location>
        <begin position="1"/>
        <end position="74"/>
    </location>
</feature>
<dbReference type="Proteomes" id="UP000237347">
    <property type="component" value="Unassembled WGS sequence"/>
</dbReference>
<comment type="caution">
    <text evidence="3">The sequence shown here is derived from an EMBL/GenBank/DDBJ whole genome shotgun (WGS) entry which is preliminary data.</text>
</comment>
<gene>
    <name evidence="3" type="ORF">CFP56_013697</name>
</gene>
<feature type="coiled-coil region" evidence="1">
    <location>
        <begin position="1789"/>
        <end position="1837"/>
    </location>
</feature>
<organism evidence="3 4">
    <name type="scientific">Quercus suber</name>
    <name type="common">Cork oak</name>
    <dbReference type="NCBI Taxonomy" id="58331"/>
    <lineage>
        <taxon>Eukaryota</taxon>
        <taxon>Viridiplantae</taxon>
        <taxon>Streptophyta</taxon>
        <taxon>Embryophyta</taxon>
        <taxon>Tracheophyta</taxon>
        <taxon>Spermatophyta</taxon>
        <taxon>Magnoliopsida</taxon>
        <taxon>eudicotyledons</taxon>
        <taxon>Gunneridae</taxon>
        <taxon>Pentapetalae</taxon>
        <taxon>rosids</taxon>
        <taxon>fabids</taxon>
        <taxon>Fagales</taxon>
        <taxon>Fagaceae</taxon>
        <taxon>Quercus</taxon>
    </lineage>
</organism>
<feature type="coiled-coil region" evidence="1">
    <location>
        <begin position="551"/>
        <end position="613"/>
    </location>
</feature>
<evidence type="ECO:0000256" key="1">
    <source>
        <dbReference type="SAM" id="Coils"/>
    </source>
</evidence>
<keyword evidence="4" id="KW-1185">Reference proteome</keyword>
<feature type="compositionally biased region" description="Acidic residues" evidence="2">
    <location>
        <begin position="65"/>
        <end position="74"/>
    </location>
</feature>
<protein>
    <submittedName>
        <fullName evidence="3">Uncharacterized protein</fullName>
    </submittedName>
</protein>
<evidence type="ECO:0000313" key="4">
    <source>
        <dbReference type="Proteomes" id="UP000237347"/>
    </source>
</evidence>
<feature type="coiled-coil region" evidence="1">
    <location>
        <begin position="1919"/>
        <end position="1967"/>
    </location>
</feature>
<evidence type="ECO:0000313" key="3">
    <source>
        <dbReference type="EMBL" id="KAK7842504.1"/>
    </source>
</evidence>
<dbReference type="PANTHER" id="PTHR43939:SF68">
    <property type="entry name" value="CENTROSOMAL PROTEIN OF 290 KDA-LIKE"/>
    <property type="match status" value="1"/>
</dbReference>
<feature type="compositionally biased region" description="Polar residues" evidence="2">
    <location>
        <begin position="1"/>
        <end position="23"/>
    </location>
</feature>
<feature type="coiled-coil region" evidence="1">
    <location>
        <begin position="302"/>
        <end position="371"/>
    </location>
</feature>
<dbReference type="EMBL" id="PKMF04000220">
    <property type="protein sequence ID" value="KAK7842504.1"/>
    <property type="molecule type" value="Genomic_DNA"/>
</dbReference>
<reference evidence="3 4" key="1">
    <citation type="journal article" date="2018" name="Sci. Data">
        <title>The draft genome sequence of cork oak.</title>
        <authorList>
            <person name="Ramos A.M."/>
            <person name="Usie A."/>
            <person name="Barbosa P."/>
            <person name="Barros P.M."/>
            <person name="Capote T."/>
            <person name="Chaves I."/>
            <person name="Simoes F."/>
            <person name="Abreu I."/>
            <person name="Carrasquinho I."/>
            <person name="Faro C."/>
            <person name="Guimaraes J.B."/>
            <person name="Mendonca D."/>
            <person name="Nobrega F."/>
            <person name="Rodrigues L."/>
            <person name="Saibo N.J.M."/>
            <person name="Varela M.C."/>
            <person name="Egas C."/>
            <person name="Matos J."/>
            <person name="Miguel C.M."/>
            <person name="Oliveira M.M."/>
            <person name="Ricardo C.P."/>
            <person name="Goncalves S."/>
        </authorList>
    </citation>
    <scope>NUCLEOTIDE SEQUENCE [LARGE SCALE GENOMIC DNA]</scope>
    <source>
        <strain evidence="4">cv. HL8</strain>
    </source>
</reference>
<name>A0AAW0KVA1_QUESU</name>
<dbReference type="PANTHER" id="PTHR43939">
    <property type="entry name" value="COILED-COIL DOMAIN-CONTAINING PROTEIN 158"/>
    <property type="match status" value="1"/>
</dbReference>
<accession>A0AAW0KVA1</accession>
<proteinExistence type="predicted"/>
<feature type="compositionally biased region" description="Basic and acidic residues" evidence="2">
    <location>
        <begin position="25"/>
        <end position="45"/>
    </location>
</feature>
<feature type="coiled-coil region" evidence="1">
    <location>
        <begin position="1260"/>
        <end position="1504"/>
    </location>
</feature>
<evidence type="ECO:0000256" key="2">
    <source>
        <dbReference type="SAM" id="MobiDB-lite"/>
    </source>
</evidence>